<gene>
    <name evidence="3" type="ORF">EV420DRAFT_11247</name>
</gene>
<accession>A0AA39NNY7</accession>
<dbReference type="AlphaFoldDB" id="A0AA39NNY7"/>
<dbReference type="GO" id="GO:0020037">
    <property type="term" value="F:heme binding"/>
    <property type="evidence" value="ECO:0007669"/>
    <property type="project" value="InterPro"/>
</dbReference>
<dbReference type="InterPro" id="IPR044398">
    <property type="entry name" value="Globin-sensor_dom"/>
</dbReference>
<evidence type="ECO:0000259" key="2">
    <source>
        <dbReference type="Pfam" id="PF11563"/>
    </source>
</evidence>
<dbReference type="GeneID" id="85349487"/>
<organism evidence="3 4">
    <name type="scientific">Armillaria tabescens</name>
    <name type="common">Ringless honey mushroom</name>
    <name type="synonym">Agaricus tabescens</name>
    <dbReference type="NCBI Taxonomy" id="1929756"/>
    <lineage>
        <taxon>Eukaryota</taxon>
        <taxon>Fungi</taxon>
        <taxon>Dikarya</taxon>
        <taxon>Basidiomycota</taxon>
        <taxon>Agaricomycotina</taxon>
        <taxon>Agaricomycetes</taxon>
        <taxon>Agaricomycetidae</taxon>
        <taxon>Agaricales</taxon>
        <taxon>Marasmiineae</taxon>
        <taxon>Physalacriaceae</taxon>
        <taxon>Desarmillaria</taxon>
    </lineage>
</organism>
<sequence length="262" mass="29290">MTDALKLDSLNISAPPTQEVGLETPHVEKEDEAKCPASGAIPSDTTATCPVTGASLHEDPTAQEIDPELLRTSINARMAYLKDFLGFGKPQQDILNKTSPLIYGSIPEVVDGLYSKLFEFDVTKQIFMERNEGFDGPLPAKLEDLTLDSPQLVYRKIFMKAWARRIITADYSSPKTWAYLDKVGIMHTGVKSFKHRAHAKPLIVPYRDCALALGWVCDVLQTAILQLPDDKLSMQEKIEAISAITKVIWIQNDLFARHYINE</sequence>
<dbReference type="PANTHER" id="PTHR42071">
    <property type="entry name" value="PROTOGLOBIN DOMAIN-CONTAINING PROTEIN"/>
    <property type="match status" value="1"/>
</dbReference>
<comment type="caution">
    <text evidence="3">The sequence shown here is derived from an EMBL/GenBank/DDBJ whole genome shotgun (WGS) entry which is preliminary data.</text>
</comment>
<dbReference type="Gene3D" id="1.10.490.10">
    <property type="entry name" value="Globins"/>
    <property type="match status" value="1"/>
</dbReference>
<dbReference type="Proteomes" id="UP001175211">
    <property type="component" value="Unassembled WGS sequence"/>
</dbReference>
<dbReference type="RefSeq" id="XP_060338957.1">
    <property type="nucleotide sequence ID" value="XM_060465939.1"/>
</dbReference>
<dbReference type="GO" id="GO:0019825">
    <property type="term" value="F:oxygen binding"/>
    <property type="evidence" value="ECO:0007669"/>
    <property type="project" value="InterPro"/>
</dbReference>
<protein>
    <submittedName>
        <fullName evidence="3">Protoglobin-domain-containing protein</fullName>
    </submittedName>
</protein>
<keyword evidence="4" id="KW-1185">Reference proteome</keyword>
<proteinExistence type="predicted"/>
<dbReference type="PANTHER" id="PTHR42071:SF1">
    <property type="entry name" value="GLOBIN-SENSOR DOMAIN-CONTAINING PROTEIN"/>
    <property type="match status" value="1"/>
</dbReference>
<dbReference type="InterPro" id="IPR012292">
    <property type="entry name" value="Globin/Proto"/>
</dbReference>
<dbReference type="EMBL" id="JAUEPS010000001">
    <property type="protein sequence ID" value="KAK0469164.1"/>
    <property type="molecule type" value="Genomic_DNA"/>
</dbReference>
<name>A0AA39NNY7_ARMTA</name>
<feature type="region of interest" description="Disordered" evidence="1">
    <location>
        <begin position="1"/>
        <end position="61"/>
    </location>
</feature>
<evidence type="ECO:0000256" key="1">
    <source>
        <dbReference type="SAM" id="MobiDB-lite"/>
    </source>
</evidence>
<feature type="domain" description="Globin-sensor" evidence="2">
    <location>
        <begin position="75"/>
        <end position="262"/>
    </location>
</feature>
<evidence type="ECO:0000313" key="4">
    <source>
        <dbReference type="Proteomes" id="UP001175211"/>
    </source>
</evidence>
<evidence type="ECO:0000313" key="3">
    <source>
        <dbReference type="EMBL" id="KAK0469164.1"/>
    </source>
</evidence>
<feature type="compositionally biased region" description="Basic and acidic residues" evidence="1">
    <location>
        <begin position="25"/>
        <end position="34"/>
    </location>
</feature>
<reference evidence="3" key="1">
    <citation type="submission" date="2023-06" db="EMBL/GenBank/DDBJ databases">
        <authorList>
            <consortium name="Lawrence Berkeley National Laboratory"/>
            <person name="Ahrendt S."/>
            <person name="Sahu N."/>
            <person name="Indic B."/>
            <person name="Wong-Bajracharya J."/>
            <person name="Merenyi Z."/>
            <person name="Ke H.-M."/>
            <person name="Monk M."/>
            <person name="Kocsube S."/>
            <person name="Drula E."/>
            <person name="Lipzen A."/>
            <person name="Balint B."/>
            <person name="Henrissat B."/>
            <person name="Andreopoulos B."/>
            <person name="Martin F.M."/>
            <person name="Harder C.B."/>
            <person name="Rigling D."/>
            <person name="Ford K.L."/>
            <person name="Foster G.D."/>
            <person name="Pangilinan J."/>
            <person name="Papanicolaou A."/>
            <person name="Barry K."/>
            <person name="LaButti K."/>
            <person name="Viragh M."/>
            <person name="Koriabine M."/>
            <person name="Yan M."/>
            <person name="Riley R."/>
            <person name="Champramary S."/>
            <person name="Plett K.L."/>
            <person name="Tsai I.J."/>
            <person name="Slot J."/>
            <person name="Sipos G."/>
            <person name="Plett J."/>
            <person name="Nagy L.G."/>
            <person name="Grigoriev I.V."/>
        </authorList>
    </citation>
    <scope>NUCLEOTIDE SEQUENCE</scope>
    <source>
        <strain evidence="3">CCBAS 213</strain>
    </source>
</reference>
<dbReference type="Pfam" id="PF11563">
    <property type="entry name" value="Protoglobin"/>
    <property type="match status" value="1"/>
</dbReference>